<proteinExistence type="inferred from homology"/>
<comment type="similarity">
    <text evidence="1">Belongs to the bacterial solute-binding protein 5 family.</text>
</comment>
<dbReference type="EMBL" id="CZCU02000155">
    <property type="protein sequence ID" value="VXD23658.1"/>
    <property type="molecule type" value="Genomic_DNA"/>
</dbReference>
<dbReference type="PIRSF" id="PIRSF002741">
    <property type="entry name" value="MppA"/>
    <property type="match status" value="1"/>
</dbReference>
<evidence type="ECO:0000313" key="7">
    <source>
        <dbReference type="Proteomes" id="UP000184550"/>
    </source>
</evidence>
<keyword evidence="7" id="KW-1185">Reference proteome</keyword>
<dbReference type="PANTHER" id="PTHR30290:SF9">
    <property type="entry name" value="OLIGOPEPTIDE-BINDING PROTEIN APPA"/>
    <property type="match status" value="1"/>
</dbReference>
<comment type="caution">
    <text evidence="6">The sequence shown here is derived from an EMBL/GenBank/DDBJ whole genome shotgun (WGS) entry which is preliminary data.</text>
</comment>
<feature type="domain" description="Solute-binding protein family 5" evidence="5">
    <location>
        <begin position="79"/>
        <end position="487"/>
    </location>
</feature>
<feature type="chain" id="PRO_5030603911" evidence="4">
    <location>
        <begin position="28"/>
        <end position="589"/>
    </location>
</feature>
<gene>
    <name evidence="6" type="ORF">PL8927_780235</name>
</gene>
<evidence type="ECO:0000313" key="6">
    <source>
        <dbReference type="EMBL" id="VXD23658.1"/>
    </source>
</evidence>
<dbReference type="Gene3D" id="3.40.190.10">
    <property type="entry name" value="Periplasmic binding protein-like II"/>
    <property type="match status" value="1"/>
</dbReference>
<accession>A0A7Z9E2L5</accession>
<dbReference type="Gene3D" id="3.10.105.10">
    <property type="entry name" value="Dipeptide-binding Protein, Domain 3"/>
    <property type="match status" value="1"/>
</dbReference>
<evidence type="ECO:0000256" key="3">
    <source>
        <dbReference type="ARBA" id="ARBA00022729"/>
    </source>
</evidence>
<dbReference type="CDD" id="cd08500">
    <property type="entry name" value="PBP2_NikA_DppA_OppA_like_4"/>
    <property type="match status" value="1"/>
</dbReference>
<dbReference type="OrthoDB" id="9796817at2"/>
<protein>
    <submittedName>
        <fullName evidence="6">Oligopeptide ABC transporter periplasmic oligopeptide-binding protein</fullName>
    </submittedName>
</protein>
<evidence type="ECO:0000256" key="4">
    <source>
        <dbReference type="SAM" id="SignalP"/>
    </source>
</evidence>
<dbReference type="PANTHER" id="PTHR30290">
    <property type="entry name" value="PERIPLASMIC BINDING COMPONENT OF ABC TRANSPORTER"/>
    <property type="match status" value="1"/>
</dbReference>
<evidence type="ECO:0000256" key="1">
    <source>
        <dbReference type="ARBA" id="ARBA00005695"/>
    </source>
</evidence>
<keyword evidence="3 4" id="KW-0732">Signal</keyword>
<dbReference type="InterPro" id="IPR030678">
    <property type="entry name" value="Peptide/Ni-bd"/>
</dbReference>
<reference evidence="6" key="1">
    <citation type="submission" date="2019-10" db="EMBL/GenBank/DDBJ databases">
        <authorList>
            <consortium name="Genoscope - CEA"/>
            <person name="William W."/>
        </authorList>
    </citation>
    <scope>NUCLEOTIDE SEQUENCE [LARGE SCALE GENOMIC DNA]</scope>
    <source>
        <strain evidence="6">BBR_PRJEB10992</strain>
    </source>
</reference>
<feature type="signal peptide" evidence="4">
    <location>
        <begin position="1"/>
        <end position="27"/>
    </location>
</feature>
<dbReference type="GO" id="GO:0015833">
    <property type="term" value="P:peptide transport"/>
    <property type="evidence" value="ECO:0007669"/>
    <property type="project" value="TreeGrafter"/>
</dbReference>
<dbReference type="InterPro" id="IPR000914">
    <property type="entry name" value="SBP_5_dom"/>
</dbReference>
<sequence length="589" mass="66828">MIIFNKLNGLKKALVILLALVLSACSAVQSQIPSRLVVPSPSGPDTFNSPLNQSAYSVFGYLYDPLIQDDPVTGELIPKSGLAEAWEISQDKQKIIITLKDGLKWSDGEPFTVDDIIFTYNDIYLNDQIPTSFKDILRVGKSRTFPTVKKLDNRRVEFVVAEPFAPFLQYVAGLTILPAHILKASITETDAQGNPKFLTTWGTDTNPQDIVGNGQYRIQSYTPYQRVILQQNPYYWRKDKQGNPQPYIQQIVWQIIESTDTQLLNFRSGSLDTLQIQPEAFPLLKPEEKRGQFTIFNAGPEMGTVFMGFNLNQGKNAQGKPFVDPIKSKWFNNKAFRQAIYYAINRDVMKNNLYLGLGELQFSPFPVQSPFYLSPEAGLKTYLYDPEKAKKLLIDAGFKYNNQGQLTDSEGNQIRFTLLASAGKKIREQMGTQINQDLAKIGIQIDLLFLNFNTLVERISSSRNWDTYLGGFLGGGVEPHGGYNIWSVHGRLHTFNQGPQPGEPEIKDWKVSDWEQEIDDLFVKASQEFDPKKRKELYGKAQQIMAEEIPFLYMVNPLVLEAIRDRVQGIKYTPLGGGFWNLYELRIAR</sequence>
<dbReference type="InterPro" id="IPR039424">
    <property type="entry name" value="SBP_5"/>
</dbReference>
<keyword evidence="2" id="KW-0813">Transport</keyword>
<dbReference type="SUPFAM" id="SSF53850">
    <property type="entry name" value="Periplasmic binding protein-like II"/>
    <property type="match status" value="1"/>
</dbReference>
<name>A0A7Z9E2L5_9CYAN</name>
<evidence type="ECO:0000256" key="2">
    <source>
        <dbReference type="ARBA" id="ARBA00022448"/>
    </source>
</evidence>
<dbReference type="AlphaFoldDB" id="A0A7Z9E2L5"/>
<dbReference type="GO" id="GO:0043190">
    <property type="term" value="C:ATP-binding cassette (ABC) transporter complex"/>
    <property type="evidence" value="ECO:0007669"/>
    <property type="project" value="InterPro"/>
</dbReference>
<dbReference type="GO" id="GO:1904680">
    <property type="term" value="F:peptide transmembrane transporter activity"/>
    <property type="evidence" value="ECO:0007669"/>
    <property type="project" value="TreeGrafter"/>
</dbReference>
<dbReference type="RefSeq" id="WP_083625643.1">
    <property type="nucleotide sequence ID" value="NZ_LR734879.1"/>
</dbReference>
<dbReference type="Pfam" id="PF00496">
    <property type="entry name" value="SBP_bac_5"/>
    <property type="match status" value="1"/>
</dbReference>
<dbReference type="PROSITE" id="PS51257">
    <property type="entry name" value="PROKAR_LIPOPROTEIN"/>
    <property type="match status" value="1"/>
</dbReference>
<dbReference type="Proteomes" id="UP000184550">
    <property type="component" value="Unassembled WGS sequence"/>
</dbReference>
<dbReference type="GO" id="GO:0042597">
    <property type="term" value="C:periplasmic space"/>
    <property type="evidence" value="ECO:0007669"/>
    <property type="project" value="UniProtKB-ARBA"/>
</dbReference>
<evidence type="ECO:0000259" key="5">
    <source>
        <dbReference type="Pfam" id="PF00496"/>
    </source>
</evidence>
<organism evidence="6 7">
    <name type="scientific">Planktothrix serta PCC 8927</name>
    <dbReference type="NCBI Taxonomy" id="671068"/>
    <lineage>
        <taxon>Bacteria</taxon>
        <taxon>Bacillati</taxon>
        <taxon>Cyanobacteriota</taxon>
        <taxon>Cyanophyceae</taxon>
        <taxon>Oscillatoriophycideae</taxon>
        <taxon>Oscillatoriales</taxon>
        <taxon>Microcoleaceae</taxon>
        <taxon>Planktothrix</taxon>
    </lineage>
</organism>